<gene>
    <name evidence="3" type="ORF">BSAL_47875</name>
</gene>
<feature type="domain" description="Cyclic nucleotide-binding" evidence="2">
    <location>
        <begin position="451"/>
        <end position="539"/>
    </location>
</feature>
<evidence type="ECO:0000256" key="1">
    <source>
        <dbReference type="SAM" id="MobiDB-lite"/>
    </source>
</evidence>
<organism evidence="3 4">
    <name type="scientific">Bodo saltans</name>
    <name type="common">Flagellated protozoan</name>
    <dbReference type="NCBI Taxonomy" id="75058"/>
    <lineage>
        <taxon>Eukaryota</taxon>
        <taxon>Discoba</taxon>
        <taxon>Euglenozoa</taxon>
        <taxon>Kinetoplastea</taxon>
        <taxon>Metakinetoplastina</taxon>
        <taxon>Eubodonida</taxon>
        <taxon>Bodonidae</taxon>
        <taxon>Bodo</taxon>
    </lineage>
</organism>
<dbReference type="Proteomes" id="UP000051952">
    <property type="component" value="Unassembled WGS sequence"/>
</dbReference>
<feature type="region of interest" description="Disordered" evidence="1">
    <location>
        <begin position="750"/>
        <end position="787"/>
    </location>
</feature>
<dbReference type="AlphaFoldDB" id="A0A0S4JUY9"/>
<name>A0A0S4JUY9_BODSA</name>
<dbReference type="PROSITE" id="PS50042">
    <property type="entry name" value="CNMP_BINDING_3"/>
    <property type="match status" value="1"/>
</dbReference>
<keyword evidence="4" id="KW-1185">Reference proteome</keyword>
<dbReference type="VEuPathDB" id="TriTrypDB:BSAL_47875"/>
<evidence type="ECO:0000313" key="4">
    <source>
        <dbReference type="Proteomes" id="UP000051952"/>
    </source>
</evidence>
<feature type="region of interest" description="Disordered" evidence="1">
    <location>
        <begin position="586"/>
        <end position="632"/>
    </location>
</feature>
<dbReference type="SMART" id="SM00100">
    <property type="entry name" value="cNMP"/>
    <property type="match status" value="1"/>
</dbReference>
<dbReference type="InterPro" id="IPR000595">
    <property type="entry name" value="cNMP-bd_dom"/>
</dbReference>
<feature type="compositionally biased region" description="Low complexity" evidence="1">
    <location>
        <begin position="53"/>
        <end position="65"/>
    </location>
</feature>
<evidence type="ECO:0000313" key="3">
    <source>
        <dbReference type="EMBL" id="CUG94376.1"/>
    </source>
</evidence>
<protein>
    <submittedName>
        <fullName evidence="3">Cyclic nucleotide-binding protein, putative</fullName>
    </submittedName>
</protein>
<feature type="compositionally biased region" description="Polar residues" evidence="1">
    <location>
        <begin position="593"/>
        <end position="610"/>
    </location>
</feature>
<dbReference type="OrthoDB" id="421226at2759"/>
<feature type="compositionally biased region" description="Polar residues" evidence="1">
    <location>
        <begin position="38"/>
        <end position="52"/>
    </location>
</feature>
<feature type="compositionally biased region" description="Polar residues" evidence="1">
    <location>
        <begin position="868"/>
        <end position="890"/>
    </location>
</feature>
<proteinExistence type="predicted"/>
<dbReference type="EMBL" id="CYKH01002240">
    <property type="protein sequence ID" value="CUG94376.1"/>
    <property type="molecule type" value="Genomic_DNA"/>
</dbReference>
<reference evidence="4" key="1">
    <citation type="submission" date="2015-09" db="EMBL/GenBank/DDBJ databases">
        <authorList>
            <consortium name="Pathogen Informatics"/>
        </authorList>
    </citation>
    <scope>NUCLEOTIDE SEQUENCE [LARGE SCALE GENOMIC DNA]</scope>
    <source>
        <strain evidence="4">Lake Konstanz</strain>
    </source>
</reference>
<dbReference type="SUPFAM" id="SSF51206">
    <property type="entry name" value="cAMP-binding domain-like"/>
    <property type="match status" value="2"/>
</dbReference>
<dbReference type="Gene3D" id="2.60.120.10">
    <property type="entry name" value="Jelly Rolls"/>
    <property type="match status" value="2"/>
</dbReference>
<dbReference type="CDD" id="cd00038">
    <property type="entry name" value="CAP_ED"/>
    <property type="match status" value="1"/>
</dbReference>
<sequence length="921" mass="99262">MRPPAPSHHHQRPSRPLRQNSWVTDEDPIQPAPPPNHNGAQQYNTLNGSAHLSSSTSPGTTPPASSLEVALVKQRLVNALGREGALLRLSAQLVPAVKLHIRRKRRALPSASAVTAKQIVSAIRRSDAPFFDNWSAADVTEIVKHASQRQYMFGETIVLPNEPAVSCGIVVVVSGDTMSSSPMLSSSTSGNGNNNSSSKRRSSAPHVLGVSAAVGEGFNSPTIVQAASPQVVVAVISFSAFRRAIWRHLARNESVKDAVRSMRLQTLCDQFYATPLGLGACSWLLSSLPDASLIKLSASGAIACSTLLTGSPISFENELMMVIRGQVRASTSDGGCMTLYPGSCLGEFSCIVPQYLGHVDELVEDRSITSLVVDAANGPCDVWTLSFRGLHAFLATECTEEARVQVLQTYIQARQEWLHRAVQHQQIQRNNSSDQQQQYQTVVSALRDVPCFAHCSDTLLGDLCANAVAKFVPRGSYVVLEGTPSNDLYVIVQGTVDEVAVDTSVVAPTTPQRATLSRRSVIGEYFLTPSSWNTSFIATSHVDVLVISSTSATATLEKHRALKQALDVSTQGVDLLRRRFSQVPVPSAPPNTVLGSLQNERIGSGDSLSATPPAGTRGRRPTSTKKSITSGIGSVSISPREVASQLWLAWSQDVQQQQLDENFLLHGSGSSMLLSPSSPNQLSRTVIAALGGRLQTLPTRERSSSQHDTAASAAGPVWSMVRTVSAPLNYYSETSLVRLLSTPARYKTSRMLLRRAPSQDDDHERDEASDSHREPHTPVPLPDESAIPYHHEDSVLSVASLRQTKNMQPLTEMEVLGVPSQLFGQQASVPFILTMDESGSTDEWHFPNEMTTVVQNPNLRPRPPSPTQLPATPQRPHTTGGSSNNLTSESAFLRSTIVGTISPRPPRVASPGRPLTTGSIA</sequence>
<dbReference type="InterPro" id="IPR014710">
    <property type="entry name" value="RmlC-like_jellyroll"/>
</dbReference>
<feature type="non-terminal residue" evidence="3">
    <location>
        <position position="921"/>
    </location>
</feature>
<dbReference type="InterPro" id="IPR018490">
    <property type="entry name" value="cNMP-bd_dom_sf"/>
</dbReference>
<accession>A0A0S4JUY9</accession>
<feature type="compositionally biased region" description="Low complexity" evidence="1">
    <location>
        <begin position="180"/>
        <end position="197"/>
    </location>
</feature>
<feature type="region of interest" description="Disordered" evidence="1">
    <location>
        <begin position="854"/>
        <end position="921"/>
    </location>
</feature>
<feature type="compositionally biased region" description="Basic and acidic residues" evidence="1">
    <location>
        <begin position="757"/>
        <end position="776"/>
    </location>
</feature>
<evidence type="ECO:0000259" key="2">
    <source>
        <dbReference type="PROSITE" id="PS50042"/>
    </source>
</evidence>
<feature type="region of interest" description="Disordered" evidence="1">
    <location>
        <begin position="1"/>
        <end position="65"/>
    </location>
</feature>
<feature type="region of interest" description="Disordered" evidence="1">
    <location>
        <begin position="180"/>
        <end position="203"/>
    </location>
</feature>